<dbReference type="GO" id="GO:0016740">
    <property type="term" value="F:transferase activity"/>
    <property type="evidence" value="ECO:0007669"/>
    <property type="project" value="UniProtKB-KW"/>
</dbReference>
<proteinExistence type="predicted"/>
<evidence type="ECO:0000313" key="1">
    <source>
        <dbReference type="EMBL" id="NCS91056.1"/>
    </source>
</evidence>
<reference evidence="1" key="1">
    <citation type="submission" date="2019-11" db="EMBL/GenBank/DDBJ databases">
        <title>Lipid analysis of CO2-rich subsurface aquifers suggests an autotrophy-based deep biosphere with lysolipids enriched in CPR bacteria.</title>
        <authorList>
            <person name="Probst A.J."/>
            <person name="Elling F.J."/>
            <person name="Castelle C.J."/>
            <person name="Zhu Q."/>
            <person name="Elvert M."/>
            <person name="Birarda G."/>
            <person name="Holman H.-Y."/>
            <person name="Lane K.R."/>
            <person name="Ladd B."/>
            <person name="Ryan M.C."/>
            <person name="Woyke T."/>
            <person name="Hinrichs K.-U."/>
            <person name="Banfield J.F."/>
        </authorList>
    </citation>
    <scope>NUCLEOTIDE SEQUENCE</scope>
    <source>
        <strain evidence="1">CG_2015-04_33_537</strain>
    </source>
</reference>
<organism evidence="1 2">
    <name type="scientific">Candidatus Altarchaeum hamiconexum</name>
    <dbReference type="NCBI Taxonomy" id="1803513"/>
    <lineage>
        <taxon>Archaea</taxon>
        <taxon>Candidatus Altarchaeota</taxon>
        <taxon>Candidatus Altiarchaeia</taxon>
        <taxon>Candidatus Altarchaeales</taxon>
        <taxon>Candidatus Altarchaeaceae</taxon>
        <taxon>Candidatus Altarchaeum</taxon>
    </lineage>
</organism>
<accession>A0A8J8CGN7</accession>
<protein>
    <submittedName>
        <fullName evidence="1">Nucleotidyl transferase AbiEii/AbiGii toxin family protein</fullName>
    </submittedName>
</protein>
<gene>
    <name evidence="1" type="ORF">GW779_01335</name>
</gene>
<dbReference type="Pfam" id="PF08843">
    <property type="entry name" value="AbiEii"/>
    <property type="match status" value="2"/>
</dbReference>
<evidence type="ECO:0000313" key="2">
    <source>
        <dbReference type="Proteomes" id="UP000738826"/>
    </source>
</evidence>
<dbReference type="Proteomes" id="UP000738826">
    <property type="component" value="Unassembled WGS sequence"/>
</dbReference>
<sequence length="208" mass="24569">MKKLKFEILAEKQRKLFEILKKKKWINNYYLAGGTGLALILGHRRSVDFDFFSAESFSNDILSERLVKIGNYTKLSEQKNTLYSMVDDVRISFLGYKYPLLEKPMIEGNMRIAGIKDIACMKLSAIVSRGNKKDFIDLFYILKEYSLEELMYFYSEKYEQHNYEYVLLKSLVYFADAEEDPMPLMSEKTNWETIKKGLIYEVKKIKFV</sequence>
<dbReference type="InterPro" id="IPR014942">
    <property type="entry name" value="AbiEii"/>
</dbReference>
<comment type="caution">
    <text evidence="1">The sequence shown here is derived from an EMBL/GenBank/DDBJ whole genome shotgun (WGS) entry which is preliminary data.</text>
</comment>
<dbReference type="EMBL" id="JAACQH010000023">
    <property type="protein sequence ID" value="NCS91056.1"/>
    <property type="molecule type" value="Genomic_DNA"/>
</dbReference>
<keyword evidence="1" id="KW-0808">Transferase</keyword>
<dbReference type="AlphaFoldDB" id="A0A8J8CGN7"/>
<name>A0A8J8CGN7_9ARCH</name>